<organism evidence="1 2">
    <name type="scientific">Medusavirus stheno T3</name>
    <dbReference type="NCBI Taxonomy" id="3069717"/>
    <lineage>
        <taxon>Viruses</taxon>
        <taxon>Varidnaviria</taxon>
        <taxon>Bamfordvirae</taxon>
        <taxon>Nucleocytoviricota</taxon>
        <taxon>Megaviricetes</taxon>
        <taxon>Mamonoviridae</taxon>
        <taxon>Medusavirus</taxon>
        <taxon>Medusavirus sthenus</taxon>
    </lineage>
</organism>
<evidence type="ECO:0000313" key="1">
    <source>
        <dbReference type="EMBL" id="QPB44199.1"/>
    </source>
</evidence>
<dbReference type="Proteomes" id="UP001162098">
    <property type="component" value="Segment"/>
</dbReference>
<evidence type="ECO:0008006" key="3">
    <source>
        <dbReference type="Google" id="ProtNLM"/>
    </source>
</evidence>
<dbReference type="KEGG" id="vg:80543395"/>
<dbReference type="EMBL" id="MW018138">
    <property type="protein sequence ID" value="QPB44199.1"/>
    <property type="molecule type" value="Genomic_DNA"/>
</dbReference>
<dbReference type="InterPro" id="IPR036047">
    <property type="entry name" value="F-box-like_dom_sf"/>
</dbReference>
<evidence type="ECO:0000313" key="2">
    <source>
        <dbReference type="Proteomes" id="UP001162098"/>
    </source>
</evidence>
<name>A0A7S8BCX3_9VIRU</name>
<keyword evidence="2" id="KW-1185">Reference proteome</keyword>
<protein>
    <recommendedName>
        <fullName evidence="3">F-box domain-containing protein</fullName>
    </recommendedName>
</protein>
<reference evidence="1 2" key="1">
    <citation type="submission" date="2020-09" db="EMBL/GenBank/DDBJ databases">
        <authorList>
            <person name="Zhang R."/>
            <person name="Garcia K."/>
            <person name="Ogata H."/>
        </authorList>
    </citation>
    <scope>NUCLEOTIDE SEQUENCE [LARGE SCALE GENOMIC DNA]</scope>
    <source>
        <strain evidence="2">stheno</strain>
    </source>
</reference>
<sequence>MEPAFPTEVWCHILGYLLRRPADVCSIAPVCKLFGGIVNDALERLCRDHMHDHGLRLTMDAPLVESLRLWAAFRKREAAFIASVTAMGYHTREGAGTSYMVHKQNVVKLHGCLTHGDDVWSAVVGRIWDVARTANQSQAVMHINHASKATELYDYAISFLHSLHGSRAIPQTAVLDTFNDPETTRTFIFRARHYKMSYFVLPRRKFPRGLNNNIDSVLLYRPYSRCAENALADGPYHKLARAISDGFSDQEAAIFVSEQATFLLYLGAISPKTTNVYSARKLE</sequence>
<proteinExistence type="predicted"/>
<accession>A0A7S8BCX3</accession>
<dbReference type="SUPFAM" id="SSF81383">
    <property type="entry name" value="F-box domain"/>
    <property type="match status" value="1"/>
</dbReference>